<dbReference type="Pfam" id="PF13975">
    <property type="entry name" value="gag-asp_proteas"/>
    <property type="match status" value="1"/>
</dbReference>
<evidence type="ECO:0000259" key="6">
    <source>
        <dbReference type="PROSITE" id="PS50175"/>
    </source>
</evidence>
<feature type="domain" description="Peptidase A2" evidence="6">
    <location>
        <begin position="1007"/>
        <end position="1022"/>
    </location>
</feature>
<feature type="compositionally biased region" description="Basic and acidic residues" evidence="4">
    <location>
        <begin position="149"/>
        <end position="168"/>
    </location>
</feature>
<keyword evidence="3" id="KW-0863">Zinc-finger</keyword>
<dbReference type="SUPFAM" id="SSF50630">
    <property type="entry name" value="Acid proteases"/>
    <property type="match status" value="1"/>
</dbReference>
<name>A0A8H7DZH9_9EURO</name>
<dbReference type="OrthoDB" id="5430668at2759"/>
<feature type="compositionally biased region" description="Basic residues" evidence="4">
    <location>
        <begin position="88"/>
        <end position="97"/>
    </location>
</feature>
<dbReference type="GO" id="GO:0003676">
    <property type="term" value="F:nucleic acid binding"/>
    <property type="evidence" value="ECO:0007669"/>
    <property type="project" value="InterPro"/>
</dbReference>
<feature type="compositionally biased region" description="Basic and acidic residues" evidence="4">
    <location>
        <begin position="132"/>
        <end position="142"/>
    </location>
</feature>
<keyword evidence="8" id="KW-1185">Reference proteome</keyword>
<dbReference type="Gene3D" id="2.40.70.10">
    <property type="entry name" value="Acid Proteases"/>
    <property type="match status" value="1"/>
</dbReference>
<accession>A0A8H7DZH9</accession>
<dbReference type="InterPro" id="IPR036875">
    <property type="entry name" value="Znf_CCHC_sf"/>
</dbReference>
<proteinExistence type="predicted"/>
<evidence type="ECO:0008006" key="9">
    <source>
        <dbReference type="Google" id="ProtNLM"/>
    </source>
</evidence>
<evidence type="ECO:0000256" key="3">
    <source>
        <dbReference type="PROSITE-ProRule" id="PRU00047"/>
    </source>
</evidence>
<reference evidence="7" key="1">
    <citation type="submission" date="2020-02" db="EMBL/GenBank/DDBJ databases">
        <authorList>
            <person name="Palmer J.M."/>
        </authorList>
    </citation>
    <scope>NUCLEOTIDE SEQUENCE</scope>
    <source>
        <strain evidence="7">EPUS1.4</strain>
        <tissue evidence="7">Thallus</tissue>
    </source>
</reference>
<feature type="region of interest" description="Disordered" evidence="4">
    <location>
        <begin position="366"/>
        <end position="407"/>
    </location>
</feature>
<dbReference type="InterPro" id="IPR001969">
    <property type="entry name" value="Aspartic_peptidase_AS"/>
</dbReference>
<feature type="compositionally biased region" description="Polar residues" evidence="4">
    <location>
        <begin position="101"/>
        <end position="116"/>
    </location>
</feature>
<dbReference type="GO" id="GO:0004190">
    <property type="term" value="F:aspartic-type endopeptidase activity"/>
    <property type="evidence" value="ECO:0007669"/>
    <property type="project" value="UniProtKB-KW"/>
</dbReference>
<dbReference type="GO" id="GO:0006508">
    <property type="term" value="P:proteolysis"/>
    <property type="evidence" value="ECO:0007669"/>
    <property type="project" value="InterPro"/>
</dbReference>
<dbReference type="InterPro" id="IPR001878">
    <property type="entry name" value="Znf_CCHC"/>
</dbReference>
<evidence type="ECO:0000259" key="5">
    <source>
        <dbReference type="PROSITE" id="PS50158"/>
    </source>
</evidence>
<dbReference type="PROSITE" id="PS50175">
    <property type="entry name" value="ASP_PROT_RETROV"/>
    <property type="match status" value="1"/>
</dbReference>
<dbReference type="CDD" id="cd00303">
    <property type="entry name" value="retropepsin_like"/>
    <property type="match status" value="1"/>
</dbReference>
<evidence type="ECO:0000256" key="1">
    <source>
        <dbReference type="ARBA" id="ARBA00022750"/>
    </source>
</evidence>
<dbReference type="SUPFAM" id="SSF57756">
    <property type="entry name" value="Retrovirus zinc finger-like domains"/>
    <property type="match status" value="1"/>
</dbReference>
<protein>
    <recommendedName>
        <fullName evidence="9">CCHC-type domain-containing protein</fullName>
    </recommendedName>
</protein>
<organism evidence="7 8">
    <name type="scientific">Endocarpon pusillum</name>
    <dbReference type="NCBI Taxonomy" id="364733"/>
    <lineage>
        <taxon>Eukaryota</taxon>
        <taxon>Fungi</taxon>
        <taxon>Dikarya</taxon>
        <taxon>Ascomycota</taxon>
        <taxon>Pezizomycotina</taxon>
        <taxon>Eurotiomycetes</taxon>
        <taxon>Chaetothyriomycetidae</taxon>
        <taxon>Verrucariales</taxon>
        <taxon>Verrucariaceae</taxon>
        <taxon>Endocarpon</taxon>
    </lineage>
</organism>
<keyword evidence="1" id="KW-0064">Aspartyl protease</keyword>
<keyword evidence="2" id="KW-0378">Hydrolase</keyword>
<evidence type="ECO:0000256" key="4">
    <source>
        <dbReference type="SAM" id="MobiDB-lite"/>
    </source>
</evidence>
<comment type="caution">
    <text evidence="7">The sequence shown here is derived from an EMBL/GenBank/DDBJ whole genome shotgun (WGS) entry which is preliminary data.</text>
</comment>
<keyword evidence="3" id="KW-0479">Metal-binding</keyword>
<dbReference type="PROSITE" id="PS00141">
    <property type="entry name" value="ASP_PROTEASE"/>
    <property type="match status" value="1"/>
</dbReference>
<dbReference type="EMBL" id="JAACFV010000243">
    <property type="protein sequence ID" value="KAF7502513.1"/>
    <property type="molecule type" value="Genomic_DNA"/>
</dbReference>
<dbReference type="InterPro" id="IPR001995">
    <property type="entry name" value="Peptidase_A2_cat"/>
</dbReference>
<dbReference type="Proteomes" id="UP000606974">
    <property type="component" value="Unassembled WGS sequence"/>
</dbReference>
<dbReference type="InterPro" id="IPR021109">
    <property type="entry name" value="Peptidase_aspartic_dom_sf"/>
</dbReference>
<gene>
    <name evidence="7" type="ORF">GJ744_005634</name>
</gene>
<keyword evidence="1" id="KW-0645">Protease</keyword>
<evidence type="ECO:0000256" key="2">
    <source>
        <dbReference type="ARBA" id="ARBA00022801"/>
    </source>
</evidence>
<feature type="region of interest" description="Disordered" evidence="4">
    <location>
        <begin position="871"/>
        <end position="909"/>
    </location>
</feature>
<feature type="domain" description="CCHC-type" evidence="5">
    <location>
        <begin position="710"/>
        <end position="725"/>
    </location>
</feature>
<keyword evidence="3" id="KW-0862">Zinc</keyword>
<feature type="compositionally biased region" description="Basic and acidic residues" evidence="4">
    <location>
        <begin position="69"/>
        <end position="81"/>
    </location>
</feature>
<evidence type="ECO:0000313" key="7">
    <source>
        <dbReference type="EMBL" id="KAF7502513.1"/>
    </source>
</evidence>
<dbReference type="PROSITE" id="PS50158">
    <property type="entry name" value="ZF_CCHC"/>
    <property type="match status" value="1"/>
</dbReference>
<feature type="region of interest" description="Disordered" evidence="4">
    <location>
        <begin position="69"/>
        <end position="183"/>
    </location>
</feature>
<dbReference type="AlphaFoldDB" id="A0A8H7DZH9"/>
<evidence type="ECO:0000313" key="8">
    <source>
        <dbReference type="Proteomes" id="UP000606974"/>
    </source>
</evidence>
<sequence>MFCSVATRTRIWLYIYSQILCCLATQLAQGSTLFLIAAANQAAPRRTHCSSTLVVVPGASVYTDTAKAAKREADSRQHREVGGPLTLKRPRKYKKRGVGVNKQNGTETELSNNGMRNETVDVDEQNGTETSRSNDETREKAADSTGARTETRIKRPDDDERLSSDRNGNKRTLRRQTIENKLENERLQERQDWRMDRRARRQNWGMDQLAERQNWRTDQCARTAERQDLQLAEGQRDWSEVTHPSVAKLDSATIRGISCTSNDSARTTTLENAAEGLKSKRQPSRETGSQAVLEAEARALNEGTWGRKEGIKREVEEARKKEEIAFFLGFLIATFRSQLTLQARLGNLQYQVSSLVQQTTSMSEKFEGLEASQHAPPHLRKQRTPESSADSEPVVTDPTPSTATPLAVPTAPVMAGLACCRVPLPAPGAPGAPCFVGKNVTDFLETFDNLCDDHGVVEADRLKKVVRYCEFKTREYVQTLIDDEEGWESFKKQLKEEYEKEDIHQQRQTRIFLERLCSIKREENDRSLKDYCRQFAATYRALVKKGQLDEYTGTRLFLTGLPPKLQRRVVVALEIDPKDETTMRFKPAVDKTMKYLETEECLTFLKESPTQKREIEKLASIVRGPQNDGLEFDTDPVMSAKGTSDSAVEQLTKQIGALVVPMQAVVSQMGRQSMAAPRVAGSAVVVEGTPATGANTVPLGARYDTGTFICYFCGENGHTRPRCRKFQQMFNAGEIHVNDDRRIAWGKRRPDAPELRRVDGKTAYEVVQANIEDRESRQRSGAQVNYLRVSLGADSESEAELENEYDAIDSVAGVYAAQAGAAQKGKGKAAPRNLEKPVQDKRFRATKAVAEKEKEYPVMKAQRIGQYEEVVAGPSRAQEDAGSIDEDREQTVSQGEAGPQRKPRVPRQKLSKMLKNMTDPYVVAEAMLQKSIELPMHDLLSLSPQLQHVFFGSWPDPAQQQPAAKVNNVSAAVVNPEILEGKNVRFADKLYTAASPKMTVEITGKPVVALLDSGAEVTVMSRSLAQTLGLPISENVSLNMLAPEGRESKFSGICTAVSVSIGEITHRLPIWIVEKLGQNIILGRTYSRLARMRLEDLDDGTCLGTVWSLDGNAKVSFCACQADEEENRTRADLVQARALNGLAEV</sequence>
<dbReference type="GO" id="GO:0008270">
    <property type="term" value="F:zinc ion binding"/>
    <property type="evidence" value="ECO:0007669"/>
    <property type="project" value="UniProtKB-KW"/>
</dbReference>